<feature type="compositionally biased region" description="Low complexity" evidence="2">
    <location>
        <begin position="26"/>
        <end position="41"/>
    </location>
</feature>
<evidence type="ECO:0000313" key="5">
    <source>
        <dbReference type="EMBL" id="SDR90422.1"/>
    </source>
</evidence>
<feature type="domain" description="DUF5067" evidence="4">
    <location>
        <begin position="44"/>
        <end position="172"/>
    </location>
</feature>
<accession>A0A1H1MUZ1</accession>
<reference evidence="5 6" key="1">
    <citation type="submission" date="2016-10" db="EMBL/GenBank/DDBJ databases">
        <authorList>
            <person name="de Groot N.N."/>
        </authorList>
    </citation>
    <scope>NUCLEOTIDE SEQUENCE [LARGE SCALE GENOMIC DNA]</scope>
    <source>
        <strain evidence="5 6">DSM 15019</strain>
    </source>
</reference>
<protein>
    <recommendedName>
        <fullName evidence="4">DUF5067 domain-containing protein</fullName>
    </recommendedName>
</protein>
<evidence type="ECO:0000256" key="3">
    <source>
        <dbReference type="SAM" id="SignalP"/>
    </source>
</evidence>
<gene>
    <name evidence="5" type="ORF">SAMN04489809_0626</name>
</gene>
<dbReference type="InterPro" id="IPR029050">
    <property type="entry name" value="Immunoprotect_excell_Ig-like"/>
</dbReference>
<evidence type="ECO:0000256" key="2">
    <source>
        <dbReference type="SAM" id="MobiDB-lite"/>
    </source>
</evidence>
<dbReference type="InterPro" id="IPR031989">
    <property type="entry name" value="DUF5067"/>
</dbReference>
<dbReference type="EMBL" id="LT629770">
    <property type="protein sequence ID" value="SDR90422.1"/>
    <property type="molecule type" value="Genomic_DNA"/>
</dbReference>
<dbReference type="Proteomes" id="UP000182126">
    <property type="component" value="Chromosome I"/>
</dbReference>
<keyword evidence="1 3" id="KW-0732">Signal</keyword>
<feature type="signal peptide" evidence="3">
    <location>
        <begin position="1"/>
        <end position="27"/>
    </location>
</feature>
<feature type="region of interest" description="Disordered" evidence="2">
    <location>
        <begin position="26"/>
        <end position="52"/>
    </location>
</feature>
<organism evidence="5 6">
    <name type="scientific">Microbacterium paraoxydans</name>
    <dbReference type="NCBI Taxonomy" id="199592"/>
    <lineage>
        <taxon>Bacteria</taxon>
        <taxon>Bacillati</taxon>
        <taxon>Actinomycetota</taxon>
        <taxon>Actinomycetes</taxon>
        <taxon>Micrococcales</taxon>
        <taxon>Microbacteriaceae</taxon>
        <taxon>Microbacterium</taxon>
    </lineage>
</organism>
<dbReference type="AlphaFoldDB" id="A0A1H1MUZ1"/>
<feature type="chain" id="PRO_5009254866" description="DUF5067 domain-containing protein" evidence="3">
    <location>
        <begin position="28"/>
        <end position="188"/>
    </location>
</feature>
<evidence type="ECO:0000259" key="4">
    <source>
        <dbReference type="Pfam" id="PF16729"/>
    </source>
</evidence>
<evidence type="ECO:0000256" key="1">
    <source>
        <dbReference type="ARBA" id="ARBA00022729"/>
    </source>
</evidence>
<sequence>MRLSKNNSAVLALVTMALLLSSCSAPAAEPKPQTTTAVSSDDTSDESETTTDASFANNVLTLPAYTITITDTKKIAVGQPGNEYGEKPVIAFWYEVTNNSDDTIDPSTAWIGTFTAIQDNDPNAVNELGVGMLPDEQFLDTQLQDIKKGGTVANAVAYELDDEATPVELVASNDLGMTEIGRATFTLQ</sequence>
<proteinExistence type="predicted"/>
<dbReference type="PROSITE" id="PS51257">
    <property type="entry name" value="PROKAR_LIPOPROTEIN"/>
    <property type="match status" value="1"/>
</dbReference>
<dbReference type="Gene3D" id="2.60.40.1240">
    <property type="match status" value="1"/>
</dbReference>
<dbReference type="Pfam" id="PF16729">
    <property type="entry name" value="DUF5067"/>
    <property type="match status" value="1"/>
</dbReference>
<evidence type="ECO:0000313" key="6">
    <source>
        <dbReference type="Proteomes" id="UP000182126"/>
    </source>
</evidence>
<name>A0A1H1MUZ1_9MICO</name>